<comment type="caution">
    <text evidence="1">The sequence shown here is derived from an EMBL/GenBank/DDBJ whole genome shotgun (WGS) entry which is preliminary data.</text>
</comment>
<evidence type="ECO:0000313" key="1">
    <source>
        <dbReference type="EMBL" id="KAJ8318053.1"/>
    </source>
</evidence>
<name>A0ABQ9FL97_TEGGR</name>
<evidence type="ECO:0000313" key="2">
    <source>
        <dbReference type="Proteomes" id="UP001217089"/>
    </source>
</evidence>
<dbReference type="Proteomes" id="UP001217089">
    <property type="component" value="Unassembled WGS sequence"/>
</dbReference>
<reference evidence="1 2" key="1">
    <citation type="submission" date="2022-12" db="EMBL/GenBank/DDBJ databases">
        <title>Chromosome-level genome of Tegillarca granosa.</title>
        <authorList>
            <person name="Kim J."/>
        </authorList>
    </citation>
    <scope>NUCLEOTIDE SEQUENCE [LARGE SCALE GENOMIC DNA]</scope>
    <source>
        <strain evidence="1">Teg-2019</strain>
        <tissue evidence="1">Adductor muscle</tissue>
    </source>
</reference>
<gene>
    <name evidence="1" type="ORF">KUTeg_003144</name>
</gene>
<protein>
    <submittedName>
        <fullName evidence="1">Uncharacterized protein</fullName>
    </submittedName>
</protein>
<accession>A0ABQ9FL97</accession>
<proteinExistence type="predicted"/>
<sequence length="67" mass="7909">MKENINVRLMFLDLYNGNAQLGCAAVLETHWCFMRWPFPWHNKPILKDITFLELVPISLAFNIWSSN</sequence>
<keyword evidence="2" id="KW-1185">Reference proteome</keyword>
<organism evidence="1 2">
    <name type="scientific">Tegillarca granosa</name>
    <name type="common">Malaysian cockle</name>
    <name type="synonym">Anadara granosa</name>
    <dbReference type="NCBI Taxonomy" id="220873"/>
    <lineage>
        <taxon>Eukaryota</taxon>
        <taxon>Metazoa</taxon>
        <taxon>Spiralia</taxon>
        <taxon>Lophotrochozoa</taxon>
        <taxon>Mollusca</taxon>
        <taxon>Bivalvia</taxon>
        <taxon>Autobranchia</taxon>
        <taxon>Pteriomorphia</taxon>
        <taxon>Arcoida</taxon>
        <taxon>Arcoidea</taxon>
        <taxon>Arcidae</taxon>
        <taxon>Tegillarca</taxon>
    </lineage>
</organism>
<dbReference type="EMBL" id="JARBDR010000214">
    <property type="protein sequence ID" value="KAJ8318053.1"/>
    <property type="molecule type" value="Genomic_DNA"/>
</dbReference>